<evidence type="ECO:0000313" key="1">
    <source>
        <dbReference type="EMBL" id="OBZ81052.1"/>
    </source>
</evidence>
<organism evidence="1 2">
    <name type="scientific">Choanephora cucurbitarum</name>
    <dbReference type="NCBI Taxonomy" id="101091"/>
    <lineage>
        <taxon>Eukaryota</taxon>
        <taxon>Fungi</taxon>
        <taxon>Fungi incertae sedis</taxon>
        <taxon>Mucoromycota</taxon>
        <taxon>Mucoromycotina</taxon>
        <taxon>Mucoromycetes</taxon>
        <taxon>Mucorales</taxon>
        <taxon>Mucorineae</taxon>
        <taxon>Choanephoraceae</taxon>
        <taxon>Choanephoroideae</taxon>
        <taxon>Choanephora</taxon>
    </lineage>
</organism>
<protein>
    <submittedName>
        <fullName evidence="1">Uncharacterized protein</fullName>
    </submittedName>
</protein>
<comment type="caution">
    <text evidence="1">The sequence shown here is derived from an EMBL/GenBank/DDBJ whole genome shotgun (WGS) entry which is preliminary data.</text>
</comment>
<sequence>MIQFVRKIPDRVSKVSMDFAAENNLDLRRYNMQWILILNDDEHGGLQRISELNQIYGHTAYVLPFSDN</sequence>
<dbReference type="InParanoid" id="A0A1C7MW77"/>
<dbReference type="Proteomes" id="UP000093000">
    <property type="component" value="Unassembled WGS sequence"/>
</dbReference>
<accession>A0A1C7MW77</accession>
<keyword evidence="2" id="KW-1185">Reference proteome</keyword>
<name>A0A1C7MW77_9FUNG</name>
<dbReference type="EMBL" id="LUGH01001498">
    <property type="protein sequence ID" value="OBZ81052.1"/>
    <property type="molecule type" value="Genomic_DNA"/>
</dbReference>
<gene>
    <name evidence="1" type="ORF">A0J61_10899</name>
</gene>
<dbReference type="AlphaFoldDB" id="A0A1C7MW77"/>
<reference evidence="1 2" key="1">
    <citation type="submission" date="2016-03" db="EMBL/GenBank/DDBJ databases">
        <title>Choanephora cucurbitarum.</title>
        <authorList>
            <person name="Min B."/>
            <person name="Park H."/>
            <person name="Park J.-H."/>
            <person name="Shin H.-D."/>
            <person name="Choi I.-G."/>
        </authorList>
    </citation>
    <scope>NUCLEOTIDE SEQUENCE [LARGE SCALE GENOMIC DNA]</scope>
    <source>
        <strain evidence="1 2">KUS-F28377</strain>
    </source>
</reference>
<proteinExistence type="predicted"/>
<evidence type="ECO:0000313" key="2">
    <source>
        <dbReference type="Proteomes" id="UP000093000"/>
    </source>
</evidence>